<organism evidence="3 4">
    <name type="scientific">Pinibacter soli</name>
    <dbReference type="NCBI Taxonomy" id="3044211"/>
    <lineage>
        <taxon>Bacteria</taxon>
        <taxon>Pseudomonadati</taxon>
        <taxon>Bacteroidota</taxon>
        <taxon>Chitinophagia</taxon>
        <taxon>Chitinophagales</taxon>
        <taxon>Chitinophagaceae</taxon>
        <taxon>Pinibacter</taxon>
    </lineage>
</organism>
<protein>
    <submittedName>
        <fullName evidence="3">MerR family transcriptional regulator</fullName>
    </submittedName>
</protein>
<feature type="domain" description="HTH merR-type" evidence="2">
    <location>
        <begin position="127"/>
        <end position="197"/>
    </location>
</feature>
<keyword evidence="4" id="KW-1185">Reference proteome</keyword>
<evidence type="ECO:0000313" key="4">
    <source>
        <dbReference type="Proteomes" id="UP001226434"/>
    </source>
</evidence>
<reference evidence="3 4" key="1">
    <citation type="submission" date="2023-05" db="EMBL/GenBank/DDBJ databases">
        <title>Genome sequence of Pinibacter sp. MAH-24.</title>
        <authorList>
            <person name="Huq M.A."/>
        </authorList>
    </citation>
    <scope>NUCLEOTIDE SEQUENCE [LARGE SCALE GENOMIC DNA]</scope>
    <source>
        <strain evidence="3 4">MAH-24</strain>
    </source>
</reference>
<dbReference type="Pfam" id="PF13411">
    <property type="entry name" value="MerR_1"/>
    <property type="match status" value="1"/>
</dbReference>
<dbReference type="InterPro" id="IPR000551">
    <property type="entry name" value="MerR-type_HTH_dom"/>
</dbReference>
<sequence>MMSEFRQTAFDFGFDEPAKKPAPTPPVSAVPADVPVSEEVSLSTPMPAVVNEVSEVIPVVQVLPTSKIHVTMPTTMPKTTRGRKPKAASSLPKQPGKRGRKSFKEMNAEVDLINIPDDEVLFQKQYYSIGEVAEMFHVNYSLLRLWANEFDGFLQPKKNRKGDRFFRPVDVKNIHMIYHLLREKKYTMEGAKDYIKNQKKKADQQFEITVSLQKLKAFLLELKANM</sequence>
<gene>
    <name evidence="3" type="ORF">QJ048_21245</name>
</gene>
<proteinExistence type="predicted"/>
<name>A0ABT6RIE3_9BACT</name>
<evidence type="ECO:0000259" key="2">
    <source>
        <dbReference type="Pfam" id="PF13411"/>
    </source>
</evidence>
<dbReference type="EMBL" id="JASBRG010000007">
    <property type="protein sequence ID" value="MDI3322330.1"/>
    <property type="molecule type" value="Genomic_DNA"/>
</dbReference>
<comment type="caution">
    <text evidence="3">The sequence shown here is derived from an EMBL/GenBank/DDBJ whole genome shotgun (WGS) entry which is preliminary data.</text>
</comment>
<evidence type="ECO:0000313" key="3">
    <source>
        <dbReference type="EMBL" id="MDI3322330.1"/>
    </source>
</evidence>
<dbReference type="Gene3D" id="1.10.1660.10">
    <property type="match status" value="1"/>
</dbReference>
<accession>A0ABT6RIE3</accession>
<dbReference type="CDD" id="cd04765">
    <property type="entry name" value="HTH_MlrA-like_sg2"/>
    <property type="match status" value="1"/>
</dbReference>
<feature type="region of interest" description="Disordered" evidence="1">
    <location>
        <begin position="73"/>
        <end position="101"/>
    </location>
</feature>
<dbReference type="SUPFAM" id="SSF46955">
    <property type="entry name" value="Putative DNA-binding domain"/>
    <property type="match status" value="1"/>
</dbReference>
<evidence type="ECO:0000256" key="1">
    <source>
        <dbReference type="SAM" id="MobiDB-lite"/>
    </source>
</evidence>
<dbReference type="Proteomes" id="UP001226434">
    <property type="component" value="Unassembled WGS sequence"/>
</dbReference>
<dbReference type="InterPro" id="IPR009061">
    <property type="entry name" value="DNA-bd_dom_put_sf"/>
</dbReference>